<dbReference type="GO" id="GO:0050660">
    <property type="term" value="F:flavin adenine dinucleotide binding"/>
    <property type="evidence" value="ECO:0007669"/>
    <property type="project" value="InterPro"/>
</dbReference>
<evidence type="ECO:0000256" key="2">
    <source>
        <dbReference type="ARBA" id="ARBA00009347"/>
    </source>
</evidence>
<evidence type="ECO:0000256" key="1">
    <source>
        <dbReference type="ARBA" id="ARBA00001974"/>
    </source>
</evidence>
<dbReference type="RefSeq" id="WP_060655263.1">
    <property type="nucleotide sequence ID" value="NZ_AZXY01000033.1"/>
</dbReference>
<evidence type="ECO:0000256" key="5">
    <source>
        <dbReference type="ARBA" id="ARBA00023002"/>
    </source>
</evidence>
<reference evidence="7 8" key="2">
    <citation type="journal article" date="2016" name="Genome Announc.">
        <title>Draft Genome Sequence of a Versatile Hydrocarbon-Degrading Bacterium, Rhodococcus pyridinivorans Strain KG-16, Collected from Oil Fields in India.</title>
        <authorList>
            <person name="Aggarwal R.K."/>
            <person name="Dawar C."/>
            <person name="Phanindranath R."/>
            <person name="Mutnuri L."/>
            <person name="Dayal A.M."/>
        </authorList>
    </citation>
    <scope>NUCLEOTIDE SEQUENCE [LARGE SCALE GENOMIC DNA]</scope>
    <source>
        <strain evidence="7 8">KG-16</strain>
    </source>
</reference>
<evidence type="ECO:0000313" key="8">
    <source>
        <dbReference type="Proteomes" id="UP000053060"/>
    </source>
</evidence>
<keyword evidence="5" id="KW-0560">Oxidoreductase</keyword>
<dbReference type="EMBL" id="AZXY01000033">
    <property type="protein sequence ID" value="KSZ55978.1"/>
    <property type="molecule type" value="Genomic_DNA"/>
</dbReference>
<accession>A0A0V9UCY8</accession>
<dbReference type="AlphaFoldDB" id="A0A0V9UCY8"/>
<evidence type="ECO:0000313" key="7">
    <source>
        <dbReference type="EMBL" id="KSZ55978.1"/>
    </source>
</evidence>
<comment type="caution">
    <text evidence="7">The sequence shown here is derived from an EMBL/GenBank/DDBJ whole genome shotgun (WGS) entry which is preliminary data.</text>
</comment>
<dbReference type="InterPro" id="IPR037069">
    <property type="entry name" value="AcylCoA_DH/ox_N_sf"/>
</dbReference>
<proteinExistence type="inferred from homology"/>
<evidence type="ECO:0000259" key="6">
    <source>
        <dbReference type="Pfam" id="PF00441"/>
    </source>
</evidence>
<dbReference type="Gene3D" id="1.20.140.10">
    <property type="entry name" value="Butyryl-CoA Dehydrogenase, subunit A, domain 3"/>
    <property type="match status" value="1"/>
</dbReference>
<dbReference type="InterPro" id="IPR036250">
    <property type="entry name" value="AcylCo_DH-like_C"/>
</dbReference>
<organism evidence="7 8">
    <name type="scientific">Rhodococcus pyridinivorans KG-16</name>
    <dbReference type="NCBI Taxonomy" id="1441730"/>
    <lineage>
        <taxon>Bacteria</taxon>
        <taxon>Bacillati</taxon>
        <taxon>Actinomycetota</taxon>
        <taxon>Actinomycetes</taxon>
        <taxon>Mycobacteriales</taxon>
        <taxon>Nocardiaceae</taxon>
        <taxon>Rhodococcus</taxon>
    </lineage>
</organism>
<reference evidence="8" key="1">
    <citation type="submission" date="2015-01" db="EMBL/GenBank/DDBJ databases">
        <title>Draft genome sequence of Rhodococcus pyridinivorans strain KG-16, a hydrocarbon-degrading bacterium.</title>
        <authorList>
            <person name="Aggarwal R.K."/>
            <person name="Dawar C."/>
        </authorList>
    </citation>
    <scope>NUCLEOTIDE SEQUENCE [LARGE SCALE GENOMIC DNA]</scope>
    <source>
        <strain evidence="8">KG-16</strain>
    </source>
</reference>
<dbReference type="Gene3D" id="1.10.540.10">
    <property type="entry name" value="Acyl-CoA dehydrogenase/oxidase, N-terminal domain"/>
    <property type="match status" value="1"/>
</dbReference>
<keyword evidence="4" id="KW-0274">FAD</keyword>
<dbReference type="Pfam" id="PF00441">
    <property type="entry name" value="Acyl-CoA_dh_1"/>
    <property type="match status" value="1"/>
</dbReference>
<dbReference type="Proteomes" id="UP000053060">
    <property type="component" value="Unassembled WGS sequence"/>
</dbReference>
<name>A0A0V9UCY8_9NOCA</name>
<comment type="cofactor">
    <cofactor evidence="1">
        <name>FAD</name>
        <dbReference type="ChEBI" id="CHEBI:57692"/>
    </cofactor>
</comment>
<protein>
    <submittedName>
        <fullName evidence="7">Acyl-CoA dehydrogenase</fullName>
    </submittedName>
</protein>
<dbReference type="InterPro" id="IPR009075">
    <property type="entry name" value="AcylCo_DH/oxidase_C"/>
</dbReference>
<dbReference type="GO" id="GO:0003995">
    <property type="term" value="F:acyl-CoA dehydrogenase activity"/>
    <property type="evidence" value="ECO:0007669"/>
    <property type="project" value="TreeGrafter"/>
</dbReference>
<evidence type="ECO:0000256" key="4">
    <source>
        <dbReference type="ARBA" id="ARBA00022827"/>
    </source>
</evidence>
<dbReference type="SUPFAM" id="SSF47203">
    <property type="entry name" value="Acyl-CoA dehydrogenase C-terminal domain-like"/>
    <property type="match status" value="1"/>
</dbReference>
<feature type="domain" description="Acyl-CoA dehydrogenase/oxidase C-terminal" evidence="6">
    <location>
        <begin position="182"/>
        <end position="311"/>
    </location>
</feature>
<evidence type="ECO:0000256" key="3">
    <source>
        <dbReference type="ARBA" id="ARBA00022630"/>
    </source>
</evidence>
<gene>
    <name evidence="7" type="ORF">Z045_25840</name>
</gene>
<sequence>MNAPTTVDQDLVDMMSAVFAAHREQNEPAEGTATWDSELWSILSKLGLVRLTGREEAGGSGAGWFEAAELLRAAAHHGIRAPLAEHDLLAGWLLDTAGLEVDDSRRTVCLLDEHGHADGVPWASAADRLVTVWRQDDTYYVADLEITALTITPGANLVDEPRDGVTADISVLSGVEVPDAVIEQLLLRAALARALQICAALDRILELSITHTTQRLQFGRPLAKFQAVQNLVADIAAESSLARAATEAALTEAVRTNWSGPNLDFLVAVARSCAGHATSVVVRNAHQVHGAIGTTREHRLHEFTRAALAWRSEFGSVYYWDDKLTNAALATGRDGLWSLITD</sequence>
<dbReference type="SUPFAM" id="SSF56645">
    <property type="entry name" value="Acyl-CoA dehydrogenase NM domain-like"/>
    <property type="match status" value="1"/>
</dbReference>
<dbReference type="PANTHER" id="PTHR43884">
    <property type="entry name" value="ACYL-COA DEHYDROGENASE"/>
    <property type="match status" value="1"/>
</dbReference>
<dbReference type="InterPro" id="IPR009100">
    <property type="entry name" value="AcylCoA_DH/oxidase_NM_dom_sf"/>
</dbReference>
<keyword evidence="3" id="KW-0285">Flavoprotein</keyword>
<comment type="similarity">
    <text evidence="2">Belongs to the acyl-CoA dehydrogenase family.</text>
</comment>
<dbReference type="PATRIC" id="fig|1441730.3.peg.5469"/>
<dbReference type="PANTHER" id="PTHR43884:SF20">
    <property type="entry name" value="ACYL-COA DEHYDROGENASE FADE28"/>
    <property type="match status" value="1"/>
</dbReference>